<evidence type="ECO:0000313" key="4">
    <source>
        <dbReference type="EnsemblMetazoa" id="NP_999805"/>
    </source>
</evidence>
<dbReference type="OrthoDB" id="418245at2759"/>
<accession>Q8MUK9</accession>
<evidence type="ECO:0000313" key="5">
    <source>
        <dbReference type="Proteomes" id="UP000007110"/>
    </source>
</evidence>
<dbReference type="MEROPS" id="I63.002"/>
<dbReference type="InterPro" id="IPR016186">
    <property type="entry name" value="C-type_lectin-like/link_sf"/>
</dbReference>
<dbReference type="SMART" id="SM00034">
    <property type="entry name" value="CLECT"/>
    <property type="match status" value="1"/>
</dbReference>
<dbReference type="InterPro" id="IPR001304">
    <property type="entry name" value="C-type_lectin-like"/>
</dbReference>
<dbReference type="InterPro" id="IPR016187">
    <property type="entry name" value="CTDL_fold"/>
</dbReference>
<keyword evidence="5" id="KW-1185">Reference proteome</keyword>
<proteinExistence type="evidence at transcript level"/>
<dbReference type="Proteomes" id="UP000007110">
    <property type="component" value="Unassembled WGS sequence"/>
</dbReference>
<dbReference type="eggNOG" id="KOG4297">
    <property type="taxonomic scope" value="Eukaryota"/>
</dbReference>
<feature type="domain" description="C-type lectin" evidence="2">
    <location>
        <begin position="40"/>
        <end position="168"/>
    </location>
</feature>
<dbReference type="Gene3D" id="3.10.100.10">
    <property type="entry name" value="Mannose-Binding Protein A, subunit A"/>
    <property type="match status" value="1"/>
</dbReference>
<feature type="chain" id="PRO_5010847243" evidence="1">
    <location>
        <begin position="24"/>
        <end position="186"/>
    </location>
</feature>
<dbReference type="KEGG" id="spu:373516"/>
<sequence length="186" mass="21333">MASYLTFVVLFSVVALHTNKVAGQFYIGTQCSCPTFWTGYGNYCYRYFNDVKTWLEAEFYCRTFGAGGCMGQTGQAHLVSIHSQDENDFLFSYFDTVRNKLPPAIGPIRDERLWLGLTDKKQEGFWTWSDGTNLDYANWRAGEPNNNGGNEDYAQMSVEINHEGLWFDMTDAHGDYIVHYICKMAR</sequence>
<dbReference type="GeneID" id="373516"/>
<name>Q8MUK9_STRPU</name>
<protein>
    <submittedName>
        <fullName evidence="3">C-type lectin domain protein</fullName>
    </submittedName>
</protein>
<dbReference type="Pfam" id="PF00059">
    <property type="entry name" value="Lectin_C"/>
    <property type="match status" value="1"/>
</dbReference>
<dbReference type="HOGENOM" id="CLU_049894_10_1_1"/>
<dbReference type="SUPFAM" id="SSF56436">
    <property type="entry name" value="C-type lectin-like"/>
    <property type="match status" value="1"/>
</dbReference>
<evidence type="ECO:0000313" key="3">
    <source>
        <dbReference type="EMBL" id="AAM70488.1"/>
    </source>
</evidence>
<evidence type="ECO:0000256" key="1">
    <source>
        <dbReference type="SAM" id="SignalP"/>
    </source>
</evidence>
<dbReference type="CDD" id="cd03589">
    <property type="entry name" value="CLECT_CEL-1_like"/>
    <property type="match status" value="1"/>
</dbReference>
<dbReference type="OMA" id="EMSSTRE"/>
<keyword evidence="3" id="KW-0430">Lectin</keyword>
<dbReference type="InterPro" id="IPR033988">
    <property type="entry name" value="CEL1-like_CTLD"/>
</dbReference>
<dbReference type="RefSeq" id="NP_999805.1">
    <property type="nucleotide sequence ID" value="NM_214640.1"/>
</dbReference>
<dbReference type="PANTHER" id="PTHR22803">
    <property type="entry name" value="MANNOSE, PHOSPHOLIPASE, LECTIN RECEPTOR RELATED"/>
    <property type="match status" value="1"/>
</dbReference>
<dbReference type="GO" id="GO:0030246">
    <property type="term" value="F:carbohydrate binding"/>
    <property type="evidence" value="ECO:0007669"/>
    <property type="project" value="UniProtKB-KW"/>
</dbReference>
<keyword evidence="1" id="KW-0732">Signal</keyword>
<dbReference type="EnsemblMetazoa" id="NM_214640">
    <property type="protein sequence ID" value="NP_999805"/>
    <property type="gene ID" value="LOC373516"/>
</dbReference>
<dbReference type="InterPro" id="IPR050111">
    <property type="entry name" value="C-type_lectin/snaclec_domain"/>
</dbReference>
<reference evidence="3" key="1">
    <citation type="journal article" date="2002" name="Dev. Genes Evol.">
        <title>Identification and developmental expression of new biomineralization proteins in the sea urchin Strongylocentrotus purpuratus.</title>
        <authorList>
            <person name="Illies M.R."/>
            <person name="Peeler M.T."/>
            <person name="Dechtiaruk A.M."/>
            <person name="Ettensohn C.A."/>
        </authorList>
    </citation>
    <scope>NUCLEOTIDE SEQUENCE</scope>
</reference>
<evidence type="ECO:0000259" key="2">
    <source>
        <dbReference type="PROSITE" id="PS50041"/>
    </source>
</evidence>
<reference evidence="5" key="2">
    <citation type="submission" date="2015-02" db="EMBL/GenBank/DDBJ databases">
        <title>Genome sequencing for Strongylocentrotus purpuratus.</title>
        <authorList>
            <person name="Murali S."/>
            <person name="Liu Y."/>
            <person name="Vee V."/>
            <person name="English A."/>
            <person name="Wang M."/>
            <person name="Skinner E."/>
            <person name="Han Y."/>
            <person name="Muzny D.M."/>
            <person name="Worley K.C."/>
            <person name="Gibbs R.A."/>
        </authorList>
    </citation>
    <scope>NUCLEOTIDE SEQUENCE</scope>
</reference>
<feature type="signal peptide" evidence="1">
    <location>
        <begin position="1"/>
        <end position="23"/>
    </location>
</feature>
<dbReference type="EMBL" id="AF519418">
    <property type="protein sequence ID" value="AAM70488.1"/>
    <property type="molecule type" value="mRNA"/>
</dbReference>
<organism evidence="3">
    <name type="scientific">Strongylocentrotus purpuratus</name>
    <name type="common">Purple sea urchin</name>
    <dbReference type="NCBI Taxonomy" id="7668"/>
    <lineage>
        <taxon>Eukaryota</taxon>
        <taxon>Metazoa</taxon>
        <taxon>Echinodermata</taxon>
        <taxon>Eleutherozoa</taxon>
        <taxon>Echinozoa</taxon>
        <taxon>Echinoidea</taxon>
        <taxon>Euechinoidea</taxon>
        <taxon>Echinacea</taxon>
        <taxon>Camarodonta</taxon>
        <taxon>Echinidea</taxon>
        <taxon>Strongylocentrotidae</taxon>
        <taxon>Strongylocentrotus</taxon>
    </lineage>
</organism>
<dbReference type="InParanoid" id="Q8MUK9"/>
<dbReference type="AlphaFoldDB" id="Q8MUK9"/>
<dbReference type="PROSITE" id="PS50041">
    <property type="entry name" value="C_TYPE_LECTIN_2"/>
    <property type="match status" value="1"/>
</dbReference>
<reference evidence="4" key="3">
    <citation type="submission" date="2021-01" db="UniProtKB">
        <authorList>
            <consortium name="EnsemblMetazoa"/>
        </authorList>
    </citation>
    <scope>IDENTIFICATION</scope>
</reference>